<comment type="similarity">
    <text evidence="1">Belongs to the glycosyl hydrolase 16 family.</text>
</comment>
<dbReference type="GO" id="GO:0005975">
    <property type="term" value="P:carbohydrate metabolic process"/>
    <property type="evidence" value="ECO:0007669"/>
    <property type="project" value="InterPro"/>
</dbReference>
<dbReference type="PANTHER" id="PTHR10963:SF55">
    <property type="entry name" value="GLYCOSIDE HYDROLASE FAMILY 16 PROTEIN"/>
    <property type="match status" value="1"/>
</dbReference>
<dbReference type="InterPro" id="IPR013320">
    <property type="entry name" value="ConA-like_dom_sf"/>
</dbReference>
<dbReference type="Gene3D" id="2.60.120.200">
    <property type="match status" value="1"/>
</dbReference>
<dbReference type="InterPro" id="IPR000757">
    <property type="entry name" value="Beta-glucanase-like"/>
</dbReference>
<dbReference type="Gene3D" id="2.150.10.10">
    <property type="entry name" value="Serralysin-like metalloprotease, C-terminal"/>
    <property type="match status" value="2"/>
</dbReference>
<protein>
    <submittedName>
        <fullName evidence="4">Family 16 glycosylhydrolase</fullName>
    </submittedName>
</protein>
<evidence type="ECO:0000313" key="4">
    <source>
        <dbReference type="EMBL" id="MTH35695.1"/>
    </source>
</evidence>
<dbReference type="SUPFAM" id="SSF51120">
    <property type="entry name" value="beta-Roll"/>
    <property type="match status" value="3"/>
</dbReference>
<dbReference type="InterPro" id="IPR050546">
    <property type="entry name" value="Glycosyl_Hydrlase_16"/>
</dbReference>
<feature type="region of interest" description="Disordered" evidence="2">
    <location>
        <begin position="723"/>
        <end position="788"/>
    </location>
</feature>
<evidence type="ECO:0000256" key="1">
    <source>
        <dbReference type="ARBA" id="ARBA00006865"/>
    </source>
</evidence>
<dbReference type="Pfam" id="PF00353">
    <property type="entry name" value="HemolysinCabind"/>
    <property type="match status" value="3"/>
</dbReference>
<reference evidence="4 5" key="1">
    <citation type="submission" date="2019-11" db="EMBL/GenBank/DDBJ databases">
        <authorList>
            <person name="Dong K."/>
        </authorList>
    </citation>
    <scope>NUCLEOTIDE SEQUENCE [LARGE SCALE GENOMIC DNA]</scope>
    <source>
        <strain evidence="4 5">JCM 17370</strain>
    </source>
</reference>
<gene>
    <name evidence="4" type="ORF">GL279_13900</name>
</gene>
<dbReference type="GO" id="GO:0005509">
    <property type="term" value="F:calcium ion binding"/>
    <property type="evidence" value="ECO:0007669"/>
    <property type="project" value="InterPro"/>
</dbReference>
<dbReference type="EMBL" id="WMIF01000020">
    <property type="protein sequence ID" value="MTH35695.1"/>
    <property type="molecule type" value="Genomic_DNA"/>
</dbReference>
<accession>A0A844H6Q3</accession>
<dbReference type="PROSITE" id="PS51762">
    <property type="entry name" value="GH16_2"/>
    <property type="match status" value="1"/>
</dbReference>
<dbReference type="Proteomes" id="UP000442533">
    <property type="component" value="Unassembled WGS sequence"/>
</dbReference>
<name>A0A844H6Q3_9RHOB</name>
<dbReference type="InterPro" id="IPR011049">
    <property type="entry name" value="Serralysin-like_metalloprot_C"/>
</dbReference>
<dbReference type="AlphaFoldDB" id="A0A844H6Q3"/>
<dbReference type="InterPro" id="IPR001343">
    <property type="entry name" value="Hemolysn_Ca-bd"/>
</dbReference>
<feature type="domain" description="GH16" evidence="3">
    <location>
        <begin position="53"/>
        <end position="382"/>
    </location>
</feature>
<dbReference type="OrthoDB" id="9809583at2"/>
<dbReference type="GO" id="GO:0004553">
    <property type="term" value="F:hydrolase activity, hydrolyzing O-glycosyl compounds"/>
    <property type="evidence" value="ECO:0007669"/>
    <property type="project" value="InterPro"/>
</dbReference>
<dbReference type="PRINTS" id="PR00313">
    <property type="entry name" value="CABNDNGRPT"/>
</dbReference>
<proteinExistence type="inferred from homology"/>
<comment type="caution">
    <text evidence="4">The sequence shown here is derived from an EMBL/GenBank/DDBJ whole genome shotgun (WGS) entry which is preliminary data.</text>
</comment>
<dbReference type="SUPFAM" id="SSF49899">
    <property type="entry name" value="Concanavalin A-like lectins/glucanases"/>
    <property type="match status" value="1"/>
</dbReference>
<keyword evidence="5" id="KW-1185">Reference proteome</keyword>
<organism evidence="4 5">
    <name type="scientific">Paracoccus limosus</name>
    <dbReference type="NCBI Taxonomy" id="913252"/>
    <lineage>
        <taxon>Bacteria</taxon>
        <taxon>Pseudomonadati</taxon>
        <taxon>Pseudomonadota</taxon>
        <taxon>Alphaproteobacteria</taxon>
        <taxon>Rhodobacterales</taxon>
        <taxon>Paracoccaceae</taxon>
        <taxon>Paracoccus</taxon>
    </lineage>
</organism>
<evidence type="ECO:0000256" key="2">
    <source>
        <dbReference type="SAM" id="MobiDB-lite"/>
    </source>
</evidence>
<evidence type="ECO:0000259" key="3">
    <source>
        <dbReference type="PROSITE" id="PS51762"/>
    </source>
</evidence>
<dbReference type="PANTHER" id="PTHR10963">
    <property type="entry name" value="GLYCOSYL HYDROLASE-RELATED"/>
    <property type="match status" value="1"/>
</dbReference>
<sequence length="925" mass="97536">MNRSVWFRSEDQSDFPDNCLICMNKILIRIKDNLRLTAGLMLGLVLVESSPTASAQSQPMPSLSAYELVFKDDFDSSLNTYRDGKGLWSTGPRRGDLMTNGPKSVFLSDEVETADGQKVGINPLKVENGALHISSGVIPEDKAALVAGALDNVGRGAQAGDVKYYTGMVSTAETFAQAYGYYEITASIPVGKGHWPAFWLAPAGIGWPPEIDIFEVYSKGVGGTKTGKDNTFSTAGFFDQVDVNGNPTQSVDWKNPYDLNPDGTPRDPMIKHLAGGDQYIFQHTTDAMKEFGADIYSGKWTWAAEWTPDYIAFYFGPDHDHLVEIYRMPTPADLQTPMYAIINDQISSTWGWDPVAGLDHLTFAPGNDFVIDSVSVYALKPTNVLSASGKDAVLIDGEKSSQINGSGGNDIIVTGGGAGQDFVNLAGGADIVHVTRGTGNAIISGFGADDHIVLEGFNIDGAAGAISRLTQVGKDVWLSNGAYPGNPQTIIFRDVRVEDFRPDQFVVRWSETPNIWTDKTKSATKIGDSDGDGVVRALEDGSRMIDTGSSHSGPITMIGSKAGDEYHVFRPGTVIVEAANGGVDTVYTQRSLTLAQNVENLVAVTGAKGIVLTGNAGDNRIEGNAHANSLRGGLGNDLIITHDGADSIIHGFGDGHDVVQGFGAGDRIQLEGYAITDPAALLSRLVQDGNQVRLDLGAGGSITFRDAVLADFSAASFIVTPGGTHDFGTGPRDPYALPGAGSPGKDQPSTETPHEPGPKPGTGNGHGSAPLPPETPSGRVIQGAHDGGTLRGAGMDDVILGGRGHDVLRGLAGNDWLDGGAGANHLNGGAGQDTLVAHGTGDKLFGGEGADLFIFGSSARGTAVMDFTRGDHIDLSALVDDMQDLRLVTGGAWTKLMLRADDAWHEIGAVRGSNQADIWDGILIA</sequence>
<keyword evidence="4" id="KW-0378">Hydrolase</keyword>
<evidence type="ECO:0000313" key="5">
    <source>
        <dbReference type="Proteomes" id="UP000442533"/>
    </source>
</evidence>